<evidence type="ECO:0000313" key="6">
    <source>
        <dbReference type="Proteomes" id="UP000655225"/>
    </source>
</evidence>
<dbReference type="EMBL" id="JABCRI010000010">
    <property type="protein sequence ID" value="KAF8398725.1"/>
    <property type="molecule type" value="Genomic_DNA"/>
</dbReference>
<comment type="subcellular location">
    <subcellularLocation>
        <location evidence="1">Nucleus</location>
    </subcellularLocation>
</comment>
<evidence type="ECO:0000256" key="4">
    <source>
        <dbReference type="ARBA" id="ARBA00023242"/>
    </source>
</evidence>
<keyword evidence="6" id="KW-1185">Reference proteome</keyword>
<dbReference type="GO" id="GO:0000785">
    <property type="term" value="C:chromatin"/>
    <property type="evidence" value="ECO:0007669"/>
    <property type="project" value="TreeGrafter"/>
</dbReference>
<protein>
    <submittedName>
        <fullName evidence="5">Uncharacterized protein</fullName>
    </submittedName>
</protein>
<evidence type="ECO:0000256" key="2">
    <source>
        <dbReference type="ARBA" id="ARBA00022763"/>
    </source>
</evidence>
<keyword evidence="3" id="KW-0234">DNA repair</keyword>
<dbReference type="AlphaFoldDB" id="A0A834Z363"/>
<gene>
    <name evidence="5" type="ORF">HHK36_014583</name>
</gene>
<keyword evidence="2" id="KW-0227">DNA damage</keyword>
<dbReference type="GO" id="GO:0005634">
    <property type="term" value="C:nucleus"/>
    <property type="evidence" value="ECO:0007669"/>
    <property type="project" value="UniProtKB-SubCell"/>
</dbReference>
<dbReference type="PANTHER" id="PTHR12663">
    <property type="entry name" value="ANDROGEN INDUCED INHIBITOR OF PROLIFERATION AS3 / PDS5-RELATED"/>
    <property type="match status" value="1"/>
</dbReference>
<dbReference type="GO" id="GO:0007064">
    <property type="term" value="P:mitotic sister chromatid cohesion"/>
    <property type="evidence" value="ECO:0007669"/>
    <property type="project" value="InterPro"/>
</dbReference>
<dbReference type="InterPro" id="IPR039776">
    <property type="entry name" value="Pds5"/>
</dbReference>
<organism evidence="5 6">
    <name type="scientific">Tetracentron sinense</name>
    <name type="common">Spur-leaf</name>
    <dbReference type="NCBI Taxonomy" id="13715"/>
    <lineage>
        <taxon>Eukaryota</taxon>
        <taxon>Viridiplantae</taxon>
        <taxon>Streptophyta</taxon>
        <taxon>Embryophyta</taxon>
        <taxon>Tracheophyta</taxon>
        <taxon>Spermatophyta</taxon>
        <taxon>Magnoliopsida</taxon>
        <taxon>Trochodendrales</taxon>
        <taxon>Trochodendraceae</taxon>
        <taxon>Tetracentron</taxon>
    </lineage>
</organism>
<reference evidence="5 6" key="1">
    <citation type="submission" date="2020-04" db="EMBL/GenBank/DDBJ databases">
        <title>Plant Genome Project.</title>
        <authorList>
            <person name="Zhang R.-G."/>
        </authorList>
    </citation>
    <scope>NUCLEOTIDE SEQUENCE [LARGE SCALE GENOMIC DNA]</scope>
    <source>
        <strain evidence="5">YNK0</strain>
        <tissue evidence="5">Leaf</tissue>
    </source>
</reference>
<dbReference type="GO" id="GO:0006281">
    <property type="term" value="P:DNA repair"/>
    <property type="evidence" value="ECO:0007669"/>
    <property type="project" value="UniProtKB-KW"/>
</dbReference>
<evidence type="ECO:0000256" key="1">
    <source>
        <dbReference type="ARBA" id="ARBA00004123"/>
    </source>
</evidence>
<sequence>MRDPEPDAFPKRSLLKNSDAPPLIEIYDGFRENISRSYYKWISSLETIAKVRTCVVMLDLKCDALVLKMFQNFLKSMRQVLLQHEPGWASGILWKKEKYERDQVVLVANSLPALELPEIVVEAVKDCVKAQ</sequence>
<evidence type="ECO:0000313" key="5">
    <source>
        <dbReference type="EMBL" id="KAF8398725.1"/>
    </source>
</evidence>
<proteinExistence type="predicted"/>
<dbReference type="PANTHER" id="PTHR12663:SF3">
    <property type="entry name" value="SISTER CHROMATID COHESION PROTEIN PDS5 HOMOLOG C"/>
    <property type="match status" value="1"/>
</dbReference>
<evidence type="ECO:0000256" key="3">
    <source>
        <dbReference type="ARBA" id="ARBA00023204"/>
    </source>
</evidence>
<dbReference type="OrthoDB" id="200660at2759"/>
<dbReference type="Proteomes" id="UP000655225">
    <property type="component" value="Unassembled WGS sequence"/>
</dbReference>
<comment type="caution">
    <text evidence="5">The sequence shown here is derived from an EMBL/GenBank/DDBJ whole genome shotgun (WGS) entry which is preliminary data.</text>
</comment>
<name>A0A834Z363_TETSI</name>
<keyword evidence="4" id="KW-0539">Nucleus</keyword>
<accession>A0A834Z363</accession>